<evidence type="ECO:0000256" key="2">
    <source>
        <dbReference type="ARBA" id="ARBA00023306"/>
    </source>
</evidence>
<sequence length="505" mass="54253">MPPAVKRQRPAVKSRLAPPKQQTPSYISSFVRVSKSVGSGHVKKDITSASAPIADAKLAAITPSARKRKAVAAIQEDSDSSADEAPTRLSAPTTRQSRDREILPAKRGRGRASKKSRPAPASLKRGRSPSVSDSDQSTINTDKLFKRLRLESSPSRASSPLTADTSLANSEAGSDIENPSVSTLPDELISIVNLHASLLKTLTLHYAHNGSNVPADLRVLCPNVARAWGKKAVSLSDIRICLGVLNMQTAKPLFTLSDYGRMKTCIEIDSSESSGPLDERELNDTFRSNLEELWSQFIADGPESCVTSFVKSLPKSSITTCDSVAKASPIAAKGQQRLAELKQGMAAKKLQKDTKLSTTSASAESPLTNPDGSKMSLLDRLRFKQMQKASMPAGLSPAEMARRAALQRVEEVAALIGMLSRASSAGMGRTSFPMSVMLQKLKDSFRMGISKEEGATCVRLIASEVAPEWVVVVTINGKENVVVETDRELSKAEVARRVQAVAATF</sequence>
<feature type="region of interest" description="Disordered" evidence="3">
    <location>
        <begin position="350"/>
        <end position="371"/>
    </location>
</feature>
<dbReference type="Gene3D" id="1.10.10.1420">
    <property type="entry name" value="DNA replication factor Cdt1, C-terminal WH domain"/>
    <property type="match status" value="1"/>
</dbReference>
<evidence type="ECO:0000256" key="1">
    <source>
        <dbReference type="ARBA" id="ARBA00008356"/>
    </source>
</evidence>
<feature type="domain" description="DNA replication factor Cdt1 C-terminal" evidence="4">
    <location>
        <begin position="376"/>
        <end position="475"/>
    </location>
</feature>
<dbReference type="Pfam" id="PF16679">
    <property type="entry name" value="CDT1_C"/>
    <property type="match status" value="1"/>
</dbReference>
<comment type="similarity">
    <text evidence="1">Belongs to the Cdt1 family.</text>
</comment>
<dbReference type="EMBL" id="JARVKF010000417">
    <property type="protein sequence ID" value="KAK9415344.1"/>
    <property type="molecule type" value="Genomic_DNA"/>
</dbReference>
<dbReference type="Proteomes" id="UP001408356">
    <property type="component" value="Unassembled WGS sequence"/>
</dbReference>
<dbReference type="InterPro" id="IPR038090">
    <property type="entry name" value="Cdt1_C_WH_dom_sf"/>
</dbReference>
<feature type="compositionally biased region" description="Polar residues" evidence="3">
    <location>
        <begin position="129"/>
        <end position="141"/>
    </location>
</feature>
<name>A0ABR2ULE7_9PEZI</name>
<feature type="compositionally biased region" description="Polar residues" evidence="3">
    <location>
        <begin position="152"/>
        <end position="180"/>
    </location>
</feature>
<feature type="compositionally biased region" description="Basic residues" evidence="3">
    <location>
        <begin position="1"/>
        <end position="12"/>
    </location>
</feature>
<accession>A0ABR2ULE7</accession>
<reference evidence="5 6" key="1">
    <citation type="journal article" date="2024" name="J. Plant Pathol.">
        <title>Sequence and assembly of the genome of Seiridium unicorne, isolate CBS 538.82, causal agent of cypress canker disease.</title>
        <authorList>
            <person name="Scali E."/>
            <person name="Rocca G.D."/>
            <person name="Danti R."/>
            <person name="Garbelotto M."/>
            <person name="Barberini S."/>
            <person name="Baroncelli R."/>
            <person name="Emiliani G."/>
        </authorList>
    </citation>
    <scope>NUCLEOTIDE SEQUENCE [LARGE SCALE GENOMIC DNA]</scope>
    <source>
        <strain evidence="5 6">BM-138-508</strain>
    </source>
</reference>
<feature type="region of interest" description="Disordered" evidence="3">
    <location>
        <begin position="1"/>
        <end position="23"/>
    </location>
</feature>
<comment type="caution">
    <text evidence="5">The sequence shown here is derived from an EMBL/GenBank/DDBJ whole genome shotgun (WGS) entry which is preliminary data.</text>
</comment>
<protein>
    <recommendedName>
        <fullName evidence="4">DNA replication factor Cdt1 C-terminal domain-containing protein</fullName>
    </recommendedName>
</protein>
<keyword evidence="6" id="KW-1185">Reference proteome</keyword>
<proteinExistence type="inferred from homology"/>
<keyword evidence="2" id="KW-0131">Cell cycle</keyword>
<feature type="compositionally biased region" description="Polar residues" evidence="3">
    <location>
        <begin position="356"/>
        <end position="371"/>
    </location>
</feature>
<feature type="region of interest" description="Disordered" evidence="3">
    <location>
        <begin position="64"/>
        <end position="180"/>
    </location>
</feature>
<evidence type="ECO:0000313" key="6">
    <source>
        <dbReference type="Proteomes" id="UP001408356"/>
    </source>
</evidence>
<feature type="compositionally biased region" description="Basic residues" evidence="3">
    <location>
        <begin position="106"/>
        <end position="117"/>
    </location>
</feature>
<evidence type="ECO:0000259" key="4">
    <source>
        <dbReference type="Pfam" id="PF16679"/>
    </source>
</evidence>
<evidence type="ECO:0000256" key="3">
    <source>
        <dbReference type="SAM" id="MobiDB-lite"/>
    </source>
</evidence>
<evidence type="ECO:0000313" key="5">
    <source>
        <dbReference type="EMBL" id="KAK9415344.1"/>
    </source>
</evidence>
<gene>
    <name evidence="5" type="ORF">SUNI508_10534</name>
</gene>
<dbReference type="InterPro" id="IPR032054">
    <property type="entry name" value="Cdt1_C"/>
</dbReference>
<organism evidence="5 6">
    <name type="scientific">Seiridium unicorne</name>
    <dbReference type="NCBI Taxonomy" id="138068"/>
    <lineage>
        <taxon>Eukaryota</taxon>
        <taxon>Fungi</taxon>
        <taxon>Dikarya</taxon>
        <taxon>Ascomycota</taxon>
        <taxon>Pezizomycotina</taxon>
        <taxon>Sordariomycetes</taxon>
        <taxon>Xylariomycetidae</taxon>
        <taxon>Amphisphaeriales</taxon>
        <taxon>Sporocadaceae</taxon>
        <taxon>Seiridium</taxon>
    </lineage>
</organism>
<dbReference type="Pfam" id="PF26121">
    <property type="entry name" value="HTH_CDT1"/>
    <property type="match status" value="1"/>
</dbReference>